<sequence>MRSTLVAIDTATGEQYVLVDDKGADVFGPKVSPDGRFVAYVRETVTTPHRAPEVTLAVVALAPSRARAASRRTGTAGRRRSHGSPTARASW</sequence>
<evidence type="ECO:0000313" key="3">
    <source>
        <dbReference type="Proteomes" id="UP001157091"/>
    </source>
</evidence>
<keyword evidence="3" id="KW-1185">Reference proteome</keyword>
<reference evidence="3" key="1">
    <citation type="journal article" date="2019" name="Int. J. Syst. Evol. Microbiol.">
        <title>The Global Catalogue of Microorganisms (GCM) 10K type strain sequencing project: providing services to taxonomists for standard genome sequencing and annotation.</title>
        <authorList>
            <consortium name="The Broad Institute Genomics Platform"/>
            <consortium name="The Broad Institute Genome Sequencing Center for Infectious Disease"/>
            <person name="Wu L."/>
            <person name="Ma J."/>
        </authorList>
    </citation>
    <scope>NUCLEOTIDE SEQUENCE [LARGE SCALE GENOMIC DNA]</scope>
    <source>
        <strain evidence="3">NBRC 106348</strain>
    </source>
</reference>
<name>A0ABQ6I0S4_9MICO</name>
<dbReference type="EMBL" id="BSUK01000001">
    <property type="protein sequence ID" value="GMA24245.1"/>
    <property type="molecule type" value="Genomic_DNA"/>
</dbReference>
<protein>
    <submittedName>
        <fullName evidence="2">Uncharacterized protein</fullName>
    </submittedName>
</protein>
<gene>
    <name evidence="2" type="ORF">GCM10025864_20040</name>
</gene>
<evidence type="ECO:0000313" key="2">
    <source>
        <dbReference type="EMBL" id="GMA24245.1"/>
    </source>
</evidence>
<dbReference type="Proteomes" id="UP001157091">
    <property type="component" value="Unassembled WGS sequence"/>
</dbReference>
<feature type="compositionally biased region" description="Low complexity" evidence="1">
    <location>
        <begin position="65"/>
        <end position="76"/>
    </location>
</feature>
<organism evidence="2 3">
    <name type="scientific">Luteimicrobium album</name>
    <dbReference type="NCBI Taxonomy" id="1054550"/>
    <lineage>
        <taxon>Bacteria</taxon>
        <taxon>Bacillati</taxon>
        <taxon>Actinomycetota</taxon>
        <taxon>Actinomycetes</taxon>
        <taxon>Micrococcales</taxon>
        <taxon>Luteimicrobium</taxon>
    </lineage>
</organism>
<accession>A0ABQ6I0S4</accession>
<evidence type="ECO:0000256" key="1">
    <source>
        <dbReference type="SAM" id="MobiDB-lite"/>
    </source>
</evidence>
<dbReference type="SUPFAM" id="SSF82171">
    <property type="entry name" value="DPP6 N-terminal domain-like"/>
    <property type="match status" value="1"/>
</dbReference>
<proteinExistence type="predicted"/>
<comment type="caution">
    <text evidence="2">The sequence shown here is derived from an EMBL/GenBank/DDBJ whole genome shotgun (WGS) entry which is preliminary data.</text>
</comment>
<feature type="region of interest" description="Disordered" evidence="1">
    <location>
        <begin position="65"/>
        <end position="91"/>
    </location>
</feature>